<keyword evidence="4" id="KW-0812">Transmembrane</keyword>
<dbReference type="GO" id="GO:0016020">
    <property type="term" value="C:membrane"/>
    <property type="evidence" value="ECO:0007669"/>
    <property type="project" value="InterPro"/>
</dbReference>
<evidence type="ECO:0000256" key="1">
    <source>
        <dbReference type="ARBA" id="ARBA00023224"/>
    </source>
</evidence>
<keyword evidence="4" id="KW-1133">Transmembrane helix</keyword>
<evidence type="ECO:0000313" key="8">
    <source>
        <dbReference type="EMBL" id="TNC09617.1"/>
    </source>
</evidence>
<dbReference type="SUPFAM" id="SSF58104">
    <property type="entry name" value="Methyl-accepting chemotaxis protein (MCP) signaling domain"/>
    <property type="match status" value="1"/>
</dbReference>
<accession>A0A5C4LA71</accession>
<dbReference type="InterPro" id="IPR029150">
    <property type="entry name" value="dCache_3"/>
</dbReference>
<protein>
    <submittedName>
        <fullName evidence="8">HAMP domain-containing protein</fullName>
    </submittedName>
</protein>
<dbReference type="OrthoDB" id="266313at2"/>
<evidence type="ECO:0000256" key="5">
    <source>
        <dbReference type="SAM" id="SignalP"/>
    </source>
</evidence>
<evidence type="ECO:0000259" key="6">
    <source>
        <dbReference type="PROSITE" id="PS50111"/>
    </source>
</evidence>
<name>A0A5C4LA71_9HYPH</name>
<dbReference type="SMART" id="SM00304">
    <property type="entry name" value="HAMP"/>
    <property type="match status" value="1"/>
</dbReference>
<keyword evidence="4" id="KW-0472">Membrane</keyword>
<evidence type="ECO:0000256" key="3">
    <source>
        <dbReference type="PROSITE-ProRule" id="PRU00284"/>
    </source>
</evidence>
<dbReference type="Pfam" id="PF00672">
    <property type="entry name" value="HAMP"/>
    <property type="match status" value="1"/>
</dbReference>
<evidence type="ECO:0000259" key="7">
    <source>
        <dbReference type="PROSITE" id="PS50885"/>
    </source>
</evidence>
<dbReference type="PROSITE" id="PS50111">
    <property type="entry name" value="CHEMOTAXIS_TRANSDUC_2"/>
    <property type="match status" value="1"/>
</dbReference>
<dbReference type="SMART" id="SM00283">
    <property type="entry name" value="MA"/>
    <property type="match status" value="1"/>
</dbReference>
<dbReference type="PANTHER" id="PTHR32089:SF112">
    <property type="entry name" value="LYSOZYME-LIKE PROTEIN-RELATED"/>
    <property type="match status" value="1"/>
</dbReference>
<dbReference type="Pfam" id="PF00015">
    <property type="entry name" value="MCPsignal"/>
    <property type="match status" value="1"/>
</dbReference>
<dbReference type="PANTHER" id="PTHR32089">
    <property type="entry name" value="METHYL-ACCEPTING CHEMOTAXIS PROTEIN MCPB"/>
    <property type="match status" value="1"/>
</dbReference>
<dbReference type="InterPro" id="IPR003660">
    <property type="entry name" value="HAMP_dom"/>
</dbReference>
<comment type="similarity">
    <text evidence="2">Belongs to the methyl-accepting chemotaxis (MCP) protein family.</text>
</comment>
<dbReference type="RefSeq" id="WP_139038622.1">
    <property type="nucleotide sequence ID" value="NZ_VDDA01000016.1"/>
</dbReference>
<dbReference type="InterPro" id="IPR029151">
    <property type="entry name" value="Sensor-like_sf"/>
</dbReference>
<keyword evidence="1 3" id="KW-0807">Transducer</keyword>
<dbReference type="Gene3D" id="3.30.450.20">
    <property type="entry name" value="PAS domain"/>
    <property type="match status" value="1"/>
</dbReference>
<dbReference type="Pfam" id="PF14827">
    <property type="entry name" value="dCache_3"/>
    <property type="match status" value="1"/>
</dbReference>
<dbReference type="PROSITE" id="PS50885">
    <property type="entry name" value="HAMP"/>
    <property type="match status" value="1"/>
</dbReference>
<dbReference type="Proteomes" id="UP000305267">
    <property type="component" value="Unassembled WGS sequence"/>
</dbReference>
<keyword evidence="5" id="KW-0732">Signal</keyword>
<evidence type="ECO:0000313" key="9">
    <source>
        <dbReference type="Proteomes" id="UP000305267"/>
    </source>
</evidence>
<sequence>MSSRRVPALRSIGGKLTAALLACSLSATALLGWTADRQQREAADAAIAAALGQRYQAVTDAMAEQGQRALAAATSLAHDPAIGEALRRGDRAAILARYAALGARLAEDLNLQRMSFFRPDGVAVARLLAPEAHGDSVLARRATVRSALQSSRPATGIEPGRDAIGIYAAVPVVRDGTTLGIADACGVLGADFLAELKRRLGVDLAFHLVKDGPPTTLAATFPDKTLLDAAAHGAAATGPIAWREVRLRERATAVTAGPLVTFAGQTIGTIEVALDVSDVVAARHRAALLLVGTLAAAALAALAVAWALARHIGRPLAGLDQTMRALAEGRLDASVPATGRSDEIGTMARAVRLFRDRLAEADTLRSAQARGQAQHARRAATVDGLVQDFDRAVGEVVGMVSAAATEMQATATRLTGTAGETARRSAAVAEASGDAARNVGMVTNAAGMLGASVAAIDRQATDSAERAREAVAEAAQAGTIVADLAGAATRIGDVVALISGIAQQTNLLALNATIEAARAGEAGRGFAVVAAEVKQLAGQTARATAEIGEQVAWIQASTGRAVAAITGITGTIHAVSDTAGAIASTVREQDGATRAIVASVGQASTRTGEVTATIAGVSQAAQETGSAAAQMLATSSELARQAEHLRSRVHGFLEAVRTA</sequence>
<gene>
    <name evidence="8" type="ORF">FF100_25745</name>
</gene>
<dbReference type="InterPro" id="IPR004089">
    <property type="entry name" value="MCPsignal_dom"/>
</dbReference>
<feature type="domain" description="Methyl-accepting transducer" evidence="6">
    <location>
        <begin position="403"/>
        <end position="639"/>
    </location>
</feature>
<dbReference type="GO" id="GO:0007165">
    <property type="term" value="P:signal transduction"/>
    <property type="evidence" value="ECO:0007669"/>
    <property type="project" value="UniProtKB-KW"/>
</dbReference>
<feature type="transmembrane region" description="Helical" evidence="4">
    <location>
        <begin position="286"/>
        <end position="309"/>
    </location>
</feature>
<reference evidence="8 9" key="1">
    <citation type="submission" date="2019-06" db="EMBL/GenBank/DDBJ databases">
        <title>Genome of Methylobacterium sp. 17Sr1-39.</title>
        <authorList>
            <person name="Seo T."/>
        </authorList>
    </citation>
    <scope>NUCLEOTIDE SEQUENCE [LARGE SCALE GENOMIC DNA]</scope>
    <source>
        <strain evidence="8 9">17Sr1-39</strain>
    </source>
</reference>
<feature type="chain" id="PRO_5022680520" evidence="5">
    <location>
        <begin position="30"/>
        <end position="659"/>
    </location>
</feature>
<comment type="caution">
    <text evidence="8">The sequence shown here is derived from an EMBL/GenBank/DDBJ whole genome shotgun (WGS) entry which is preliminary data.</text>
</comment>
<dbReference type="AlphaFoldDB" id="A0A5C4LA71"/>
<evidence type="ECO:0000256" key="2">
    <source>
        <dbReference type="ARBA" id="ARBA00029447"/>
    </source>
</evidence>
<dbReference type="SUPFAM" id="SSF103190">
    <property type="entry name" value="Sensory domain-like"/>
    <property type="match status" value="1"/>
</dbReference>
<feature type="domain" description="HAMP" evidence="7">
    <location>
        <begin position="310"/>
        <end position="363"/>
    </location>
</feature>
<dbReference type="Gene3D" id="6.10.340.10">
    <property type="match status" value="1"/>
</dbReference>
<dbReference type="Gene3D" id="1.10.287.950">
    <property type="entry name" value="Methyl-accepting chemotaxis protein"/>
    <property type="match status" value="1"/>
</dbReference>
<evidence type="ECO:0000256" key="4">
    <source>
        <dbReference type="SAM" id="Phobius"/>
    </source>
</evidence>
<feature type="signal peptide" evidence="5">
    <location>
        <begin position="1"/>
        <end position="29"/>
    </location>
</feature>
<organism evidence="8 9">
    <name type="scientific">Methylobacterium terricola</name>
    <dbReference type="NCBI Taxonomy" id="2583531"/>
    <lineage>
        <taxon>Bacteria</taxon>
        <taxon>Pseudomonadati</taxon>
        <taxon>Pseudomonadota</taxon>
        <taxon>Alphaproteobacteria</taxon>
        <taxon>Hyphomicrobiales</taxon>
        <taxon>Methylobacteriaceae</taxon>
        <taxon>Methylobacterium</taxon>
    </lineage>
</organism>
<proteinExistence type="inferred from homology"/>
<keyword evidence="9" id="KW-1185">Reference proteome</keyword>
<dbReference type="EMBL" id="VDDA01000016">
    <property type="protein sequence ID" value="TNC09617.1"/>
    <property type="molecule type" value="Genomic_DNA"/>
</dbReference>
<dbReference type="CDD" id="cd06225">
    <property type="entry name" value="HAMP"/>
    <property type="match status" value="1"/>
</dbReference>